<dbReference type="EMBL" id="CP039396">
    <property type="protein sequence ID" value="QCD43459.1"/>
    <property type="molecule type" value="Genomic_DNA"/>
</dbReference>
<feature type="domain" description="TonB-dependent receptor plug" evidence="4">
    <location>
        <begin position="115"/>
        <end position="238"/>
    </location>
</feature>
<keyword evidence="2" id="KW-0813">Transport</keyword>
<sequence length="1114" mass="123541">MKHYIAKISLVLLAILLTVPTFAQDVLYQGTVVDSQDEPLIGATVRVPDTKIVTITDIDGNFSIRVPKGKSVEISYIGYLPVTVTNFNETKIVLKEDSESLDEVVVVGYGTQKKAHLTGAISTVPMDDIKDLADGNLASSLSGLVNGLSVVGGDSRPGDPASVYVRGVRSLGDVGSTVQQPLFVIDGVVYNNDVKVGNITTNPGADAFNNLDPNDVESITVLKDASAAVYGSRAANGVILVTTKKGKLGEPVISYSGTFGFTDAVSNPKMLSAYDYGRLYNAVAAADPTNTTLNRLNDLFQADELQAMRRLNYDLLDDYWKTGFTMKHNVGISGATEKANYYASIGYYDQDGNLGKLEYNRWNYRAGVDLTLKKWVKASVQISGDYGDKNNPLVKVGGTNAEKQYNLLLTHPRYIPEYVNGHPMAVYGPTNTRVNADQDYSFSVLQNSGDYSKNKTSNLQINTGLELDFGFVPALKGLKARFNYAKSINTSKTNQFGSAYNIYYMSERAGSGSHLYTPIAGEEAAYEALMTPGNFLLGNNGVPVANGPEGGFLNRTMDRSDSYQMNFTVNYNRDFGPHSVGALFSIEKSEFENEYLEGQVTYPYEFGTGQSNSVGKDSQATTVFTRSEAGSLSYIFRANYAYSNKYLFEALLRIDSSTKFAPENYWGTFPSVSLGWVISEEDFFKDITWIDFLKIRASYGLTGRDNTLAWQWLQTYGTDKDKGPVFGTGNDNQSGSHISMNDKSSVNRNAHWDKSHKFNAGIDMNVIHSHLNLAIDGYYTWDREMLMPFKASVPGTIGIQSAPMNYGKMNQYGVELSVNWRSNIGKDFRYKIGLNTGLSDNKVLLMDWETNYIYRQITHGHRSDMGTWGMQCLGMFRSFQDIDEYFAKYNITSYMGMTKDQVRPGMLIYKDVRGPQQPDGTYAAPDGIVDRDNDQVQLSSRSNPYGMTLNLNAEYKNFSITAQLSGQWGGYTTVPSAALKPGDSIEYTNMPSFWNPDNMFVYNDIYDAQNRLLLESNRDAYYPNLAYSSVNSVSSTFWRVSAASVRLTRLTLAYSIPSKFTKMVGINSARFNVTGQNLLNFLNPYPENFMSPMAGNYGSYPNLRRFTVGVNLSF</sequence>
<keyword evidence="2" id="KW-0472">Membrane</keyword>
<evidence type="ECO:0000256" key="2">
    <source>
        <dbReference type="PROSITE-ProRule" id="PRU01360"/>
    </source>
</evidence>
<dbReference type="InterPro" id="IPR023997">
    <property type="entry name" value="TonB-dep_OMP_SusC/RagA_CS"/>
</dbReference>
<dbReference type="Gene3D" id="2.170.130.10">
    <property type="entry name" value="TonB-dependent receptor, plug domain"/>
    <property type="match status" value="1"/>
</dbReference>
<dbReference type="PANTHER" id="PTHR30069:SF29">
    <property type="entry name" value="HEMOGLOBIN AND HEMOGLOBIN-HAPTOGLOBIN-BINDING PROTEIN 1-RELATED"/>
    <property type="match status" value="1"/>
</dbReference>
<dbReference type="GO" id="GO:0044718">
    <property type="term" value="P:siderophore transmembrane transport"/>
    <property type="evidence" value="ECO:0007669"/>
    <property type="project" value="TreeGrafter"/>
</dbReference>
<keyword evidence="2" id="KW-1134">Transmembrane beta strand</keyword>
<dbReference type="Pfam" id="PF13715">
    <property type="entry name" value="CarbopepD_reg_2"/>
    <property type="match status" value="1"/>
</dbReference>
<evidence type="ECO:0000313" key="5">
    <source>
        <dbReference type="EMBL" id="QCD43459.1"/>
    </source>
</evidence>
<gene>
    <name evidence="5" type="ORF">E7747_15055</name>
</gene>
<dbReference type="Pfam" id="PF07715">
    <property type="entry name" value="Plug"/>
    <property type="match status" value="1"/>
</dbReference>
<dbReference type="InterPro" id="IPR012910">
    <property type="entry name" value="Plug_dom"/>
</dbReference>
<keyword evidence="5" id="KW-0675">Receptor</keyword>
<dbReference type="GO" id="GO:0009279">
    <property type="term" value="C:cell outer membrane"/>
    <property type="evidence" value="ECO:0007669"/>
    <property type="project" value="UniProtKB-SubCell"/>
</dbReference>
<dbReference type="InterPro" id="IPR039426">
    <property type="entry name" value="TonB-dep_rcpt-like"/>
</dbReference>
<dbReference type="AlphaFoldDB" id="A0A4P7W5S5"/>
<dbReference type="SUPFAM" id="SSF56935">
    <property type="entry name" value="Porins"/>
    <property type="match status" value="1"/>
</dbReference>
<dbReference type="SUPFAM" id="SSF49464">
    <property type="entry name" value="Carboxypeptidase regulatory domain-like"/>
    <property type="match status" value="1"/>
</dbReference>
<reference evidence="6" key="1">
    <citation type="submission" date="2019-02" db="EMBL/GenBank/DDBJ databases">
        <title>Isolation and identification of novel species under the genus Muribaculum.</title>
        <authorList>
            <person name="Miyake S."/>
            <person name="Ding Y."/>
            <person name="Low A."/>
            <person name="Soh M."/>
            <person name="Seedorf H."/>
        </authorList>
    </citation>
    <scope>NUCLEOTIDE SEQUENCE [LARGE SCALE GENOMIC DNA]</scope>
    <source>
        <strain evidence="6">H5</strain>
    </source>
</reference>
<accession>A0A4P7W5S5</accession>
<dbReference type="NCBIfam" id="TIGR04056">
    <property type="entry name" value="OMP_RagA_SusC"/>
    <property type="match status" value="1"/>
</dbReference>
<dbReference type="PROSITE" id="PS52016">
    <property type="entry name" value="TONB_DEPENDENT_REC_3"/>
    <property type="match status" value="1"/>
</dbReference>
<dbReference type="Proteomes" id="UP000297149">
    <property type="component" value="Chromosome"/>
</dbReference>
<dbReference type="KEGG" id="ddb:E7747_15055"/>
<evidence type="ECO:0000313" key="6">
    <source>
        <dbReference type="Proteomes" id="UP000297149"/>
    </source>
</evidence>
<dbReference type="InterPro" id="IPR037066">
    <property type="entry name" value="Plug_dom_sf"/>
</dbReference>
<protein>
    <submittedName>
        <fullName evidence="5">TonB-dependent receptor</fullName>
    </submittedName>
</protein>
<dbReference type="Gene3D" id="2.60.40.1120">
    <property type="entry name" value="Carboxypeptidase-like, regulatory domain"/>
    <property type="match status" value="1"/>
</dbReference>
<proteinExistence type="inferred from homology"/>
<dbReference type="InterPro" id="IPR023996">
    <property type="entry name" value="TonB-dep_OMP_SusC/RagA"/>
</dbReference>
<feature type="chain" id="PRO_5020790947" evidence="3">
    <location>
        <begin position="24"/>
        <end position="1114"/>
    </location>
</feature>
<dbReference type="NCBIfam" id="TIGR04057">
    <property type="entry name" value="SusC_RagA_signa"/>
    <property type="match status" value="1"/>
</dbReference>
<comment type="subcellular location">
    <subcellularLocation>
        <location evidence="2">Cell outer membrane</location>
        <topology evidence="2">Multi-pass membrane protein</topology>
    </subcellularLocation>
</comment>
<keyword evidence="6" id="KW-1185">Reference proteome</keyword>
<dbReference type="PANTHER" id="PTHR30069">
    <property type="entry name" value="TONB-DEPENDENT OUTER MEMBRANE RECEPTOR"/>
    <property type="match status" value="1"/>
</dbReference>
<name>A0A4P7W5S5_9BACT</name>
<dbReference type="RefSeq" id="WP_136416819.1">
    <property type="nucleotide sequence ID" value="NZ_CP039396.1"/>
</dbReference>
<dbReference type="GO" id="GO:0015344">
    <property type="term" value="F:siderophore uptake transmembrane transporter activity"/>
    <property type="evidence" value="ECO:0007669"/>
    <property type="project" value="TreeGrafter"/>
</dbReference>
<keyword evidence="2" id="KW-0998">Cell outer membrane</keyword>
<evidence type="ECO:0000256" key="1">
    <source>
        <dbReference type="ARBA" id="ARBA00022729"/>
    </source>
</evidence>
<keyword evidence="2" id="KW-0812">Transmembrane</keyword>
<dbReference type="InterPro" id="IPR008969">
    <property type="entry name" value="CarboxyPept-like_regulatory"/>
</dbReference>
<organism evidence="5 6">
    <name type="scientific">Duncaniella dubosii</name>
    <dbReference type="NCBI Taxonomy" id="2518971"/>
    <lineage>
        <taxon>Bacteria</taxon>
        <taxon>Pseudomonadati</taxon>
        <taxon>Bacteroidota</taxon>
        <taxon>Bacteroidia</taxon>
        <taxon>Bacteroidales</taxon>
        <taxon>Muribaculaceae</taxon>
        <taxon>Duncaniella</taxon>
    </lineage>
</organism>
<evidence type="ECO:0000256" key="3">
    <source>
        <dbReference type="SAM" id="SignalP"/>
    </source>
</evidence>
<evidence type="ECO:0000259" key="4">
    <source>
        <dbReference type="Pfam" id="PF07715"/>
    </source>
</evidence>
<comment type="similarity">
    <text evidence="2">Belongs to the TonB-dependent receptor family.</text>
</comment>
<feature type="signal peptide" evidence="3">
    <location>
        <begin position="1"/>
        <end position="23"/>
    </location>
</feature>
<keyword evidence="1 3" id="KW-0732">Signal</keyword>